<accession>A0A939TQ95</accession>
<evidence type="ECO:0000256" key="5">
    <source>
        <dbReference type="ARBA" id="ARBA00022705"/>
    </source>
</evidence>
<dbReference type="InterPro" id="IPR027417">
    <property type="entry name" value="P-loop_NTPase"/>
</dbReference>
<dbReference type="InterPro" id="IPR042174">
    <property type="entry name" value="RecF_2"/>
</dbReference>
<sequence>MRVAHLSLVDFRNYHHVELPLSAGANLIAGQNGQGKTNLVEAIGYFSGLRSHRVSADAPLIRSGADAAVSRMRVAVGEREVLLELQLNRDRPNRGQVNRGNVPPREVTRWFSSVLFAPEDLWIVRGDPSTRRRFLDEAVTAYRPAMSGVIADYERVLRQRTTLLKSARGGGSRRAAAEATLSVWDEQLVAFGSQIIVARRALLSRLIQPGRRAYRTLVEADHGFDLSMKESFSWSDVSRETSPESASEATVSRETVADAFAHALARSREQEFERGVSLVGPHRDDLHLSLNDLPVKGYASHGETWSFVLSLRLAIAEVLRAEDPAGDPVIILDDVFAELDATRRNRLMRAVHDFEQVIVTAAVREDVPTDAEWRISEISRGNIVKPDLQQTPENAFERTISTDFAASAGPSGGVDESSERLTDE</sequence>
<dbReference type="Gene3D" id="1.20.1050.90">
    <property type="entry name" value="RecF/RecN/SMC, N-terminal domain"/>
    <property type="match status" value="1"/>
</dbReference>
<keyword evidence="7 13" id="KW-0227">DNA damage</keyword>
<keyword evidence="18" id="KW-1185">Reference proteome</keyword>
<comment type="caution">
    <text evidence="17">The sequence shown here is derived from an EMBL/GenBank/DDBJ whole genome shotgun (WGS) entry which is preliminary data.</text>
</comment>
<evidence type="ECO:0000256" key="12">
    <source>
        <dbReference type="ARBA" id="ARBA00025401"/>
    </source>
</evidence>
<evidence type="ECO:0000256" key="2">
    <source>
        <dbReference type="ARBA" id="ARBA00008016"/>
    </source>
</evidence>
<dbReference type="EMBL" id="JAGFBF010000001">
    <property type="protein sequence ID" value="MBO2988722.1"/>
    <property type="molecule type" value="Genomic_DNA"/>
</dbReference>
<keyword evidence="4 13" id="KW-0963">Cytoplasm</keyword>
<dbReference type="PROSITE" id="PS00617">
    <property type="entry name" value="RECF_1"/>
    <property type="match status" value="1"/>
</dbReference>
<evidence type="ECO:0000256" key="9">
    <source>
        <dbReference type="ARBA" id="ARBA00023125"/>
    </source>
</evidence>
<dbReference type="NCBIfam" id="TIGR00611">
    <property type="entry name" value="recf"/>
    <property type="match status" value="1"/>
</dbReference>
<dbReference type="GO" id="GO:0005737">
    <property type="term" value="C:cytoplasm"/>
    <property type="evidence" value="ECO:0007669"/>
    <property type="project" value="UniProtKB-SubCell"/>
</dbReference>
<proteinExistence type="inferred from homology"/>
<evidence type="ECO:0000259" key="16">
    <source>
        <dbReference type="Pfam" id="PF02463"/>
    </source>
</evidence>
<keyword evidence="11 13" id="KW-0742">SOS response</keyword>
<feature type="region of interest" description="Disordered" evidence="15">
    <location>
        <begin position="399"/>
        <end position="424"/>
    </location>
</feature>
<evidence type="ECO:0000256" key="7">
    <source>
        <dbReference type="ARBA" id="ARBA00022763"/>
    </source>
</evidence>
<dbReference type="AlphaFoldDB" id="A0A939TQ95"/>
<dbReference type="GO" id="GO:0009432">
    <property type="term" value="P:SOS response"/>
    <property type="evidence" value="ECO:0007669"/>
    <property type="project" value="UniProtKB-UniRule"/>
</dbReference>
<evidence type="ECO:0000313" key="18">
    <source>
        <dbReference type="Proteomes" id="UP000668403"/>
    </source>
</evidence>
<gene>
    <name evidence="13 17" type="primary">recF</name>
    <name evidence="17" type="ORF">J4H85_01750</name>
</gene>
<dbReference type="GO" id="GO:0006260">
    <property type="term" value="P:DNA replication"/>
    <property type="evidence" value="ECO:0007669"/>
    <property type="project" value="UniProtKB-UniRule"/>
</dbReference>
<dbReference type="Pfam" id="PF02463">
    <property type="entry name" value="SMC_N"/>
    <property type="match status" value="1"/>
</dbReference>
<name>A0A939TQ95_9MICO</name>
<comment type="subcellular location">
    <subcellularLocation>
        <location evidence="1 13 14">Cytoplasm</location>
    </subcellularLocation>
</comment>
<evidence type="ECO:0000256" key="1">
    <source>
        <dbReference type="ARBA" id="ARBA00004496"/>
    </source>
</evidence>
<evidence type="ECO:0000256" key="8">
    <source>
        <dbReference type="ARBA" id="ARBA00022840"/>
    </source>
</evidence>
<organism evidence="17 18">
    <name type="scientific">Leucobacter tardus</name>
    <dbReference type="NCBI Taxonomy" id="501483"/>
    <lineage>
        <taxon>Bacteria</taxon>
        <taxon>Bacillati</taxon>
        <taxon>Actinomycetota</taxon>
        <taxon>Actinomycetes</taxon>
        <taxon>Micrococcales</taxon>
        <taxon>Microbacteriaceae</taxon>
        <taxon>Leucobacter</taxon>
    </lineage>
</organism>
<dbReference type="Gene3D" id="3.40.50.300">
    <property type="entry name" value="P-loop containing nucleotide triphosphate hydrolases"/>
    <property type="match status" value="1"/>
</dbReference>
<evidence type="ECO:0000256" key="13">
    <source>
        <dbReference type="HAMAP-Rule" id="MF_00365"/>
    </source>
</evidence>
<comment type="function">
    <text evidence="12 13 14">The RecF protein is involved in DNA metabolism; it is required for DNA replication and normal SOS inducibility. RecF binds preferentially to single-stranded, linear DNA. It also seems to bind ATP.</text>
</comment>
<dbReference type="PANTHER" id="PTHR32182">
    <property type="entry name" value="DNA REPLICATION AND REPAIR PROTEIN RECF"/>
    <property type="match status" value="1"/>
</dbReference>
<dbReference type="InterPro" id="IPR018078">
    <property type="entry name" value="DNA-binding_RecF_CS"/>
</dbReference>
<keyword evidence="5 13" id="KW-0235">DNA replication</keyword>
<comment type="similarity">
    <text evidence="2 13 14">Belongs to the RecF family.</text>
</comment>
<evidence type="ECO:0000256" key="10">
    <source>
        <dbReference type="ARBA" id="ARBA00023204"/>
    </source>
</evidence>
<evidence type="ECO:0000313" key="17">
    <source>
        <dbReference type="EMBL" id="MBO2988722.1"/>
    </source>
</evidence>
<dbReference type="SUPFAM" id="SSF52540">
    <property type="entry name" value="P-loop containing nucleoside triphosphate hydrolases"/>
    <property type="match status" value="1"/>
</dbReference>
<evidence type="ECO:0000256" key="15">
    <source>
        <dbReference type="SAM" id="MobiDB-lite"/>
    </source>
</evidence>
<dbReference type="GO" id="GO:0006302">
    <property type="term" value="P:double-strand break repair"/>
    <property type="evidence" value="ECO:0007669"/>
    <property type="project" value="TreeGrafter"/>
</dbReference>
<evidence type="ECO:0000256" key="3">
    <source>
        <dbReference type="ARBA" id="ARBA00020170"/>
    </source>
</evidence>
<protein>
    <recommendedName>
        <fullName evidence="3 13">DNA replication and repair protein RecF</fullName>
    </recommendedName>
</protein>
<feature type="domain" description="RecF/RecN/SMC N-terminal" evidence="16">
    <location>
        <begin position="3"/>
        <end position="364"/>
    </location>
</feature>
<dbReference type="GO" id="GO:0005524">
    <property type="term" value="F:ATP binding"/>
    <property type="evidence" value="ECO:0007669"/>
    <property type="project" value="UniProtKB-UniRule"/>
</dbReference>
<keyword evidence="10 13" id="KW-0234">DNA repair</keyword>
<dbReference type="PROSITE" id="PS00618">
    <property type="entry name" value="RECF_2"/>
    <property type="match status" value="1"/>
</dbReference>
<evidence type="ECO:0000256" key="11">
    <source>
        <dbReference type="ARBA" id="ARBA00023236"/>
    </source>
</evidence>
<dbReference type="InterPro" id="IPR003395">
    <property type="entry name" value="RecF/RecN/SMC_N"/>
</dbReference>
<evidence type="ECO:0000256" key="14">
    <source>
        <dbReference type="RuleBase" id="RU000578"/>
    </source>
</evidence>
<dbReference type="HAMAP" id="MF_00365">
    <property type="entry name" value="RecF"/>
    <property type="match status" value="1"/>
</dbReference>
<keyword evidence="6 13" id="KW-0547">Nucleotide-binding</keyword>
<keyword evidence="8 13" id="KW-0067">ATP-binding</keyword>
<keyword evidence="9 13" id="KW-0238">DNA-binding</keyword>
<dbReference type="PANTHER" id="PTHR32182:SF0">
    <property type="entry name" value="DNA REPLICATION AND REPAIR PROTEIN RECF"/>
    <property type="match status" value="1"/>
</dbReference>
<dbReference type="GO" id="GO:0000731">
    <property type="term" value="P:DNA synthesis involved in DNA repair"/>
    <property type="evidence" value="ECO:0007669"/>
    <property type="project" value="TreeGrafter"/>
</dbReference>
<dbReference type="InterPro" id="IPR001238">
    <property type="entry name" value="DNA-binding_RecF"/>
</dbReference>
<feature type="binding site" evidence="13">
    <location>
        <begin position="30"/>
        <end position="37"/>
    </location>
    <ligand>
        <name>ATP</name>
        <dbReference type="ChEBI" id="CHEBI:30616"/>
    </ligand>
</feature>
<dbReference type="RefSeq" id="WP_208236306.1">
    <property type="nucleotide sequence ID" value="NZ_BAAAQU010000001.1"/>
</dbReference>
<evidence type="ECO:0000256" key="4">
    <source>
        <dbReference type="ARBA" id="ARBA00022490"/>
    </source>
</evidence>
<evidence type="ECO:0000256" key="6">
    <source>
        <dbReference type="ARBA" id="ARBA00022741"/>
    </source>
</evidence>
<dbReference type="GO" id="GO:0003697">
    <property type="term" value="F:single-stranded DNA binding"/>
    <property type="evidence" value="ECO:0007669"/>
    <property type="project" value="UniProtKB-UniRule"/>
</dbReference>
<reference evidence="17" key="1">
    <citation type="submission" date="2021-03" db="EMBL/GenBank/DDBJ databases">
        <title>Leucobacter chromiisoli sp. nov., isolated from chromium-containing soil of chemical plant.</title>
        <authorList>
            <person name="Xu Z."/>
        </authorList>
    </citation>
    <scope>NUCLEOTIDE SEQUENCE</scope>
    <source>
        <strain evidence="17">K 70/01</strain>
    </source>
</reference>
<dbReference type="Proteomes" id="UP000668403">
    <property type="component" value="Unassembled WGS sequence"/>
</dbReference>